<feature type="region of interest" description="Disordered" evidence="1">
    <location>
        <begin position="1"/>
        <end position="25"/>
    </location>
</feature>
<dbReference type="EMBL" id="JAACJN010000036">
    <property type="protein sequence ID" value="KAF5386366.1"/>
    <property type="molecule type" value="Genomic_DNA"/>
</dbReference>
<dbReference type="InterPro" id="IPR041698">
    <property type="entry name" value="Methyltransf_25"/>
</dbReference>
<feature type="compositionally biased region" description="Pro residues" evidence="1">
    <location>
        <begin position="12"/>
        <end position="22"/>
    </location>
</feature>
<proteinExistence type="predicted"/>
<name>A0A8H5HNJ2_9AGAR</name>
<dbReference type="Proteomes" id="UP000518752">
    <property type="component" value="Unassembled WGS sequence"/>
</dbReference>
<feature type="domain" description="Methyltransferase" evidence="2">
    <location>
        <begin position="69"/>
        <end position="163"/>
    </location>
</feature>
<dbReference type="SUPFAM" id="SSF53335">
    <property type="entry name" value="S-adenosyl-L-methionine-dependent methyltransferases"/>
    <property type="match status" value="1"/>
</dbReference>
<evidence type="ECO:0000313" key="4">
    <source>
        <dbReference type="Proteomes" id="UP000518752"/>
    </source>
</evidence>
<gene>
    <name evidence="3" type="ORF">D9757_006656</name>
</gene>
<comment type="caution">
    <text evidence="3">The sequence shown here is derived from an EMBL/GenBank/DDBJ whole genome shotgun (WGS) entry which is preliminary data.</text>
</comment>
<dbReference type="Gene3D" id="3.40.50.150">
    <property type="entry name" value="Vaccinia Virus protein VP39"/>
    <property type="match status" value="1"/>
</dbReference>
<dbReference type="Pfam" id="PF13649">
    <property type="entry name" value="Methyltransf_25"/>
    <property type="match status" value="1"/>
</dbReference>
<reference evidence="3 4" key="1">
    <citation type="journal article" date="2020" name="ISME J.">
        <title>Uncovering the hidden diversity of litter-decomposition mechanisms in mushroom-forming fungi.</title>
        <authorList>
            <person name="Floudas D."/>
            <person name="Bentzer J."/>
            <person name="Ahren D."/>
            <person name="Johansson T."/>
            <person name="Persson P."/>
            <person name="Tunlid A."/>
        </authorList>
    </citation>
    <scope>NUCLEOTIDE SEQUENCE [LARGE SCALE GENOMIC DNA]</scope>
    <source>
        <strain evidence="3 4">CBS 406.79</strain>
    </source>
</reference>
<dbReference type="PANTHER" id="PTHR43591">
    <property type="entry name" value="METHYLTRANSFERASE"/>
    <property type="match status" value="1"/>
</dbReference>
<evidence type="ECO:0000313" key="3">
    <source>
        <dbReference type="EMBL" id="KAF5386366.1"/>
    </source>
</evidence>
<dbReference type="OrthoDB" id="184880at2759"/>
<organism evidence="3 4">
    <name type="scientific">Collybiopsis confluens</name>
    <dbReference type="NCBI Taxonomy" id="2823264"/>
    <lineage>
        <taxon>Eukaryota</taxon>
        <taxon>Fungi</taxon>
        <taxon>Dikarya</taxon>
        <taxon>Basidiomycota</taxon>
        <taxon>Agaricomycotina</taxon>
        <taxon>Agaricomycetes</taxon>
        <taxon>Agaricomycetidae</taxon>
        <taxon>Agaricales</taxon>
        <taxon>Marasmiineae</taxon>
        <taxon>Omphalotaceae</taxon>
        <taxon>Collybiopsis</taxon>
    </lineage>
</organism>
<dbReference type="AlphaFoldDB" id="A0A8H5HNJ2"/>
<evidence type="ECO:0000259" key="2">
    <source>
        <dbReference type="Pfam" id="PF13649"/>
    </source>
</evidence>
<evidence type="ECO:0000256" key="1">
    <source>
        <dbReference type="SAM" id="MobiDB-lite"/>
    </source>
</evidence>
<protein>
    <recommendedName>
        <fullName evidence="2">Methyltransferase domain-containing protein</fullName>
    </recommendedName>
</protein>
<accession>A0A8H5HNJ2</accession>
<keyword evidence="4" id="KW-1185">Reference proteome</keyword>
<dbReference type="CDD" id="cd02440">
    <property type="entry name" value="AdoMet_MTases"/>
    <property type="match status" value="1"/>
</dbReference>
<dbReference type="InterPro" id="IPR029063">
    <property type="entry name" value="SAM-dependent_MTases_sf"/>
</dbReference>
<sequence>MVKMLHASKPISQPPLPHPPLSPSQSRYILPSDDSEIQRLNLQSLFLTQQVSEDKLIYAPAYLEHGDHVLESGTGTGIWLTSLASQVPPSISFTGIDIQTRLFPQPSSYPSNISFLQHSITSLPFDWSNRFSFVNQRLLIGGLSAQEWAAALREIHRVLIPGGWFQCIEPHFPSKPESDSVGPCTGRIFDLLRALMDRNGLVWSIALELGGRDDDDGMLSIAGFVNVQSCTVSLPVLPHEHSGTQAPSRTTEFTHRTLMEWFFAALRPGMVATKLLGSAEEFDELLKSVFEEWDQNPDVAWSWAIVYAQKQGMK</sequence>